<evidence type="ECO:0000256" key="5">
    <source>
        <dbReference type="ARBA" id="ARBA00022737"/>
    </source>
</evidence>
<keyword evidence="12" id="KW-1185">Reference proteome</keyword>
<evidence type="ECO:0000256" key="8">
    <source>
        <dbReference type="ARBA" id="ARBA00023180"/>
    </source>
</evidence>
<keyword evidence="6 9" id="KW-1133">Transmembrane helix</keyword>
<dbReference type="PANTHER" id="PTHR48062">
    <property type="entry name" value="RECEPTOR-LIKE PROTEIN 14"/>
    <property type="match status" value="1"/>
</dbReference>
<dbReference type="SMART" id="SM00369">
    <property type="entry name" value="LRR_TYP"/>
    <property type="match status" value="12"/>
</dbReference>
<dbReference type="InterPro" id="IPR003591">
    <property type="entry name" value="Leu-rich_rpt_typical-subtyp"/>
</dbReference>
<evidence type="ECO:0000259" key="10">
    <source>
        <dbReference type="Pfam" id="PF08263"/>
    </source>
</evidence>
<keyword evidence="7 9" id="KW-0472">Membrane</keyword>
<dbReference type="Proteomes" id="UP000823775">
    <property type="component" value="Unassembled WGS sequence"/>
</dbReference>
<dbReference type="SMART" id="SM00365">
    <property type="entry name" value="LRR_SD22"/>
    <property type="match status" value="6"/>
</dbReference>
<accession>A0ABS8RXW9</accession>
<evidence type="ECO:0000256" key="4">
    <source>
        <dbReference type="ARBA" id="ARBA00022692"/>
    </source>
</evidence>
<reference evidence="11 12" key="1">
    <citation type="journal article" date="2021" name="BMC Genomics">
        <title>Datura genome reveals duplications of psychoactive alkaloid biosynthetic genes and high mutation rate following tissue culture.</title>
        <authorList>
            <person name="Rajewski A."/>
            <person name="Carter-House D."/>
            <person name="Stajich J."/>
            <person name="Litt A."/>
        </authorList>
    </citation>
    <scope>NUCLEOTIDE SEQUENCE [LARGE SCALE GENOMIC DNA]</scope>
    <source>
        <strain evidence="11">AR-01</strain>
    </source>
</reference>
<sequence>MKFVLDAGRARLSSYAVIDRWVHCVTRNGVKKLTLCVSYLDTYTLPCSIFNCSTLTKFRLFNCVFKPPSSVLGPPSCKIDLELVSWYSVPKRCCARAEVLNLRVFGLEFDDVVNKSKHDEKSTLEKLLVSLPALEVLHLDSFFVEDNIKPQIVLKKYYSRGSDYLSSWAANETSDCCQWEGIVCSNTTRRVTELSINSREYSLENWLFNASLFIPFKDLKALLLPYNSLVGWAKNEGFEKLRQLRKLESLDLSWNRLNDSIFESLSWLSSLKSLNLASNNFGSGFEKLRQLRKLESLDLSWNRLNDNIFESLSWLSSLKSLNLASNNFGSANGWRCCYCCWKKERIALLQLKANINYGTRDDYFPSWAANETSDCCQWKGIVCSNTTRRVTELSITAKRISQKEHFSTNGTNIEDSILENWLFNASLFVPFKNLKALLLPGHSLAGWVKNEGFEKLRRLRKLERLDLSENHFKRNIFESLSQLSSLKSLNLSHNNIGSGSGRLSGLDKLEILDLSYNNLEDENVLSALELNTSRMELNKLDIRYNTFRRFIPKEELGALRNIEYLLLDGNTLDENFLRSCGVLSSLKVLSVAQCNLNGPLPLQGLCDLKYLEELSLGRNSLTGKLPICLGNLTFLRVIDLTQNQFTGNIASSPLSSLLSLEYLFLANNNFEIPISFNSFANHSKLKFVFADQNLVIGETSSKSWVPKFQLEAFSLNNCSQMPSFLHYQHHLRLLRLSKCNIGGNFPNWLLQNNPRLGEVYLDGNAFTGSLQLSFLPNLNAFDISNNKIQGRIPPKIGFIFPNLMISTMSNNMLEGLLPSSFGDMKDLECLDLSGNKLTGGLPIGLAHKRSKLYFLRLSNNMLKGEIFPISENIKNFQYLYLDGNNFSGPIPQKLSTSPLTTLDLSYNNLSGNIPTWLGNIPSLTSLSLSRNHLKGHIPPDYCRLEGLEVLNLSENNLVGVIPSCFSDFYNLKRVYLSKNKLQGEFNMFSNSDLKVLDLGDNNFNGSIPKWLGSTDITTLVLKGNRLQGTIPPDLCHASYLRMLDLSRNNLSGHVPHCLGNIMQQAWITEIYPYSSSFGYPGFQSFGGDTVIDVESSIESSSAMFFLDNYAWVGADFTTKYNTYSYEGSIVDDMSGIDISCNQLNGEIPKELGNLSEIHALNLSHNHITGTIPSEFSNLQNIESLDLSYNNLTGRIPTQLLELTTLAVFSVAHNNLTGMTPQRIAQFATFNESSYEGNPFLCGLPVHISCMETNETPISPVGLDCCEDDAGFLDIEPFYISFLVAYANVVLVMVVVLWINPYWRNLYFDWSPCGCPSDSSKISSLLSPHFVRKWHLLVAETEDFSAYLALKLIGFHITMATSNGIIYSAKSPQHPKVHTHSQGIEHSKHNGYSPKYRLKFSNKGFWEVCRKASSTVSSSGDLSCVMSLNRNTILRQKNFSRNSGDCSNISSVQEDDHAITVGKVIPSSQAIAEACKFAYNDAKFVNERAKNDIVLLSREIMRMDARARQDVAFLGSEFLRLMADLRRADFVAKQLPALEDSSDGSGGMEAYWDIASALSEADDGVDYADPEES</sequence>
<protein>
    <recommendedName>
        <fullName evidence="10">Leucine-rich repeat-containing N-terminal plant-type domain-containing protein</fullName>
    </recommendedName>
</protein>
<feature type="domain" description="Leucine-rich repeat-containing N-terminal plant-type" evidence="10">
    <location>
        <begin position="344"/>
        <end position="384"/>
    </location>
</feature>
<evidence type="ECO:0000256" key="2">
    <source>
        <dbReference type="ARBA" id="ARBA00009592"/>
    </source>
</evidence>
<name>A0ABS8RXW9_DATST</name>
<dbReference type="InterPro" id="IPR001611">
    <property type="entry name" value="Leu-rich_rpt"/>
</dbReference>
<dbReference type="Pfam" id="PF00560">
    <property type="entry name" value="LRR_1"/>
    <property type="match status" value="3"/>
</dbReference>
<dbReference type="Pfam" id="PF13516">
    <property type="entry name" value="LRR_6"/>
    <property type="match status" value="2"/>
</dbReference>
<dbReference type="PROSITE" id="PS51450">
    <property type="entry name" value="LRR"/>
    <property type="match status" value="2"/>
</dbReference>
<evidence type="ECO:0000256" key="3">
    <source>
        <dbReference type="ARBA" id="ARBA00022614"/>
    </source>
</evidence>
<dbReference type="PANTHER" id="PTHR48062:SF55">
    <property type="entry name" value="LEUCINE-RICH REPEAT-CONTAINING N-TERMINAL PLANT-TYPE DOMAIN-CONTAINING PROTEIN"/>
    <property type="match status" value="1"/>
</dbReference>
<evidence type="ECO:0000256" key="9">
    <source>
        <dbReference type="SAM" id="Phobius"/>
    </source>
</evidence>
<dbReference type="PRINTS" id="PR00019">
    <property type="entry name" value="LEURICHRPT"/>
</dbReference>
<keyword evidence="3" id="KW-0433">Leucine-rich repeat</keyword>
<feature type="transmembrane region" description="Helical" evidence="9">
    <location>
        <begin position="1277"/>
        <end position="1298"/>
    </location>
</feature>
<dbReference type="Gene3D" id="3.80.10.10">
    <property type="entry name" value="Ribonuclease Inhibitor"/>
    <property type="match status" value="5"/>
</dbReference>
<evidence type="ECO:0000256" key="1">
    <source>
        <dbReference type="ARBA" id="ARBA00004251"/>
    </source>
</evidence>
<evidence type="ECO:0000313" key="12">
    <source>
        <dbReference type="Proteomes" id="UP000823775"/>
    </source>
</evidence>
<comment type="subcellular location">
    <subcellularLocation>
        <location evidence="1">Cell membrane</location>
        <topology evidence="1">Single-pass type I membrane protein</topology>
    </subcellularLocation>
</comment>
<keyword evidence="5" id="KW-0677">Repeat</keyword>
<evidence type="ECO:0000313" key="11">
    <source>
        <dbReference type="EMBL" id="MCD7451675.1"/>
    </source>
</evidence>
<comment type="similarity">
    <text evidence="2">Belongs to the RLP family.</text>
</comment>
<dbReference type="SUPFAM" id="SSF52058">
    <property type="entry name" value="L domain-like"/>
    <property type="match status" value="3"/>
</dbReference>
<feature type="domain" description="Leucine-rich repeat-containing N-terminal plant-type" evidence="10">
    <location>
        <begin position="162"/>
        <end position="185"/>
    </location>
</feature>
<dbReference type="InterPro" id="IPR051502">
    <property type="entry name" value="RLP_Defense_Trigger"/>
</dbReference>
<evidence type="ECO:0000256" key="7">
    <source>
        <dbReference type="ARBA" id="ARBA00023136"/>
    </source>
</evidence>
<dbReference type="Pfam" id="PF08263">
    <property type="entry name" value="LRRNT_2"/>
    <property type="match status" value="2"/>
</dbReference>
<comment type="caution">
    <text evidence="11">The sequence shown here is derived from an EMBL/GenBank/DDBJ whole genome shotgun (WGS) entry which is preliminary data.</text>
</comment>
<organism evidence="11 12">
    <name type="scientific">Datura stramonium</name>
    <name type="common">Jimsonweed</name>
    <name type="synonym">Common thornapple</name>
    <dbReference type="NCBI Taxonomy" id="4076"/>
    <lineage>
        <taxon>Eukaryota</taxon>
        <taxon>Viridiplantae</taxon>
        <taxon>Streptophyta</taxon>
        <taxon>Embryophyta</taxon>
        <taxon>Tracheophyta</taxon>
        <taxon>Spermatophyta</taxon>
        <taxon>Magnoliopsida</taxon>
        <taxon>eudicotyledons</taxon>
        <taxon>Gunneridae</taxon>
        <taxon>Pentapetalae</taxon>
        <taxon>asterids</taxon>
        <taxon>lamiids</taxon>
        <taxon>Solanales</taxon>
        <taxon>Solanaceae</taxon>
        <taxon>Solanoideae</taxon>
        <taxon>Datureae</taxon>
        <taxon>Datura</taxon>
    </lineage>
</organism>
<proteinExistence type="inferred from homology"/>
<dbReference type="InterPro" id="IPR013210">
    <property type="entry name" value="LRR_N_plant-typ"/>
</dbReference>
<gene>
    <name evidence="11" type="ORF">HAX54_012996</name>
</gene>
<dbReference type="Pfam" id="PF13855">
    <property type="entry name" value="LRR_8"/>
    <property type="match status" value="4"/>
</dbReference>
<dbReference type="EMBL" id="JACEIK010000177">
    <property type="protein sequence ID" value="MCD7451675.1"/>
    <property type="molecule type" value="Genomic_DNA"/>
</dbReference>
<keyword evidence="8" id="KW-0325">Glycoprotein</keyword>
<keyword evidence="4 9" id="KW-0812">Transmembrane</keyword>
<evidence type="ECO:0000256" key="6">
    <source>
        <dbReference type="ARBA" id="ARBA00022989"/>
    </source>
</evidence>
<dbReference type="InterPro" id="IPR032675">
    <property type="entry name" value="LRR_dom_sf"/>
</dbReference>